<dbReference type="STRING" id="237679.SAMN04488072_101311"/>
<dbReference type="EMBL" id="FOJW01000001">
    <property type="protein sequence ID" value="SFA73652.1"/>
    <property type="molecule type" value="Genomic_DNA"/>
</dbReference>
<sequence>MSYIIIKDSISGRIAGAADGHFSKIIGNDSKKIKLIPIN</sequence>
<protein>
    <submittedName>
        <fullName evidence="1">Uncharacterized protein</fullName>
    </submittedName>
</protein>
<gene>
    <name evidence="1" type="ORF">SAMN04488072_101311</name>
</gene>
<proteinExistence type="predicted"/>
<accession>A0A1I0VBL8</accession>
<name>A0A1I0VBL8_9BACI</name>
<dbReference type="Proteomes" id="UP000198642">
    <property type="component" value="Unassembled WGS sequence"/>
</dbReference>
<keyword evidence="2" id="KW-1185">Reference proteome</keyword>
<reference evidence="1 2" key="1">
    <citation type="submission" date="2016-10" db="EMBL/GenBank/DDBJ databases">
        <authorList>
            <person name="de Groot N.N."/>
        </authorList>
    </citation>
    <scope>NUCLEOTIDE SEQUENCE [LARGE SCALE GENOMIC DNA]</scope>
    <source>
        <strain evidence="1 2">CGMCC 1.3702</strain>
    </source>
</reference>
<evidence type="ECO:0000313" key="1">
    <source>
        <dbReference type="EMBL" id="SFA73652.1"/>
    </source>
</evidence>
<evidence type="ECO:0000313" key="2">
    <source>
        <dbReference type="Proteomes" id="UP000198642"/>
    </source>
</evidence>
<organism evidence="1 2">
    <name type="scientific">Lentibacillus halodurans</name>
    <dbReference type="NCBI Taxonomy" id="237679"/>
    <lineage>
        <taxon>Bacteria</taxon>
        <taxon>Bacillati</taxon>
        <taxon>Bacillota</taxon>
        <taxon>Bacilli</taxon>
        <taxon>Bacillales</taxon>
        <taxon>Bacillaceae</taxon>
        <taxon>Lentibacillus</taxon>
    </lineage>
</organism>
<dbReference type="AlphaFoldDB" id="A0A1I0VBL8"/>